<gene>
    <name evidence="1" type="ORF">N47_E43010</name>
</gene>
<protein>
    <submittedName>
        <fullName evidence="1">Uncharacterized protein</fullName>
    </submittedName>
</protein>
<name>E1YL06_9BACT</name>
<dbReference type="AlphaFoldDB" id="E1YL06"/>
<proteinExistence type="predicted"/>
<dbReference type="EMBL" id="FR695877">
    <property type="protein sequence ID" value="CBX30789.1"/>
    <property type="molecule type" value="Genomic_DNA"/>
</dbReference>
<organism evidence="1">
    <name type="scientific">uncultured Desulfobacterium sp</name>
    <dbReference type="NCBI Taxonomy" id="201089"/>
    <lineage>
        <taxon>Bacteria</taxon>
        <taxon>Pseudomonadati</taxon>
        <taxon>Thermodesulfobacteriota</taxon>
        <taxon>Desulfobacteria</taxon>
        <taxon>Desulfobacterales</taxon>
        <taxon>Desulfobacteriaceae</taxon>
        <taxon>Desulfobacterium</taxon>
        <taxon>environmental samples</taxon>
    </lineage>
</organism>
<evidence type="ECO:0000313" key="1">
    <source>
        <dbReference type="EMBL" id="CBX30789.1"/>
    </source>
</evidence>
<accession>E1YL06</accession>
<reference evidence="1" key="1">
    <citation type="journal article" date="2011" name="Environ. Microbiol.">
        <title>Genomic insights into the metabolic potential of the polycyclic aromatic hydrocarbon degrading sulfate-reducing Deltaproteobacterium N47.</title>
        <authorList>
            <person name="Bergmann F."/>
            <person name="Selesi D."/>
            <person name="Weinmaier T."/>
            <person name="Tischler P."/>
            <person name="Rattei T."/>
            <person name="Meckenstock R.U."/>
        </authorList>
    </citation>
    <scope>NUCLEOTIDE SEQUENCE</scope>
</reference>
<sequence>MQTENIKQEACRILDKLSDKATWDDLMHQIYVRQTIEAGIKDSEEGRTIDVKEVRKRFGLTK</sequence>